<dbReference type="PANTHER" id="PTHR21340">
    <property type="entry name" value="DIADENOSINE 5,5-P1,P4-TETRAPHOSPHATE PYROPHOSPHOHYDROLASE MUTT"/>
    <property type="match status" value="1"/>
</dbReference>
<protein>
    <submittedName>
        <fullName evidence="5">NUDIX domain-containing protein</fullName>
    </submittedName>
</protein>
<evidence type="ECO:0000313" key="5">
    <source>
        <dbReference type="EMBL" id="MFB0834080.1"/>
    </source>
</evidence>
<name>A0ABV4UKF4_9MICC</name>
<dbReference type="InterPro" id="IPR020084">
    <property type="entry name" value="NUDIX_hydrolase_CS"/>
</dbReference>
<dbReference type="PROSITE" id="PS51462">
    <property type="entry name" value="NUDIX"/>
    <property type="match status" value="1"/>
</dbReference>
<dbReference type="Pfam" id="PF00293">
    <property type="entry name" value="NUDIX"/>
    <property type="match status" value="1"/>
</dbReference>
<dbReference type="PANTHER" id="PTHR21340:SF0">
    <property type="entry name" value="BIS(5'-NUCLEOSYL)-TETRAPHOSPHATASE [ASYMMETRICAL]"/>
    <property type="match status" value="1"/>
</dbReference>
<dbReference type="InterPro" id="IPR013078">
    <property type="entry name" value="His_Pase_superF_clade-1"/>
</dbReference>
<evidence type="ECO:0000313" key="6">
    <source>
        <dbReference type="Proteomes" id="UP001575652"/>
    </source>
</evidence>
<comment type="similarity">
    <text evidence="1 3">Belongs to the Nudix hydrolase family.</text>
</comment>
<dbReference type="SMART" id="SM00855">
    <property type="entry name" value="PGAM"/>
    <property type="match status" value="1"/>
</dbReference>
<dbReference type="Proteomes" id="UP001575652">
    <property type="component" value="Unassembled WGS sequence"/>
</dbReference>
<gene>
    <name evidence="5" type="ORF">ACETWP_05705</name>
</gene>
<sequence>MTLAVRSSDDPEAVTEPAAVVAAGALPWRVNGGGLQLLLIHRERYDDWSWPKGKIDPGETLPECAVREVREEVGLEASLGLPLPAIRYPVTSGAKVVYYWAAHVGGIKAVPDGKEVDAVRWVTPEQARRTLTNPSDTVPLEALVAAYEADRLETLPFIVVRHAKAKPRSSWTKEEGKRPLAATGKRQAQSVSNLLDSWRPSKVATSPWTRCVQTVTPYLQRSGAAVKFVGAITEDEHHRRPGKARRTIEKLLDKQVALAVCTHRPVLPSVLAVMDERLPRKAAGFLPAEDPYLRPGSVLVLQQSAAKPGKLLSVEIYETFED</sequence>
<dbReference type="EMBL" id="JBHDLJ010000003">
    <property type="protein sequence ID" value="MFB0834080.1"/>
    <property type="molecule type" value="Genomic_DNA"/>
</dbReference>
<dbReference type="Pfam" id="PF00300">
    <property type="entry name" value="His_Phos_1"/>
    <property type="match status" value="1"/>
</dbReference>
<dbReference type="PRINTS" id="PR00502">
    <property type="entry name" value="NUDIXFAMILY"/>
</dbReference>
<evidence type="ECO:0000256" key="2">
    <source>
        <dbReference type="ARBA" id="ARBA00022801"/>
    </source>
</evidence>
<dbReference type="SUPFAM" id="SSF55811">
    <property type="entry name" value="Nudix"/>
    <property type="match status" value="1"/>
</dbReference>
<dbReference type="InterPro" id="IPR015797">
    <property type="entry name" value="NUDIX_hydrolase-like_dom_sf"/>
</dbReference>
<keyword evidence="6" id="KW-1185">Reference proteome</keyword>
<dbReference type="InterPro" id="IPR000086">
    <property type="entry name" value="NUDIX_hydrolase_dom"/>
</dbReference>
<accession>A0ABV4UKF4</accession>
<dbReference type="InterPro" id="IPR029033">
    <property type="entry name" value="His_PPase_superfam"/>
</dbReference>
<organism evidence="5 6">
    <name type="scientific">Arthrobacter halodurans</name>
    <dbReference type="NCBI Taxonomy" id="516699"/>
    <lineage>
        <taxon>Bacteria</taxon>
        <taxon>Bacillati</taxon>
        <taxon>Actinomycetota</taxon>
        <taxon>Actinomycetes</taxon>
        <taxon>Micrococcales</taxon>
        <taxon>Micrococcaceae</taxon>
        <taxon>Arthrobacter</taxon>
    </lineage>
</organism>
<dbReference type="SUPFAM" id="SSF53254">
    <property type="entry name" value="Phosphoglycerate mutase-like"/>
    <property type="match status" value="1"/>
</dbReference>
<evidence type="ECO:0000259" key="4">
    <source>
        <dbReference type="PROSITE" id="PS51462"/>
    </source>
</evidence>
<proteinExistence type="inferred from homology"/>
<comment type="caution">
    <text evidence="5">The sequence shown here is derived from an EMBL/GenBank/DDBJ whole genome shotgun (WGS) entry which is preliminary data.</text>
</comment>
<dbReference type="RefSeq" id="WP_373971246.1">
    <property type="nucleotide sequence ID" value="NZ_JBHDLJ010000003.1"/>
</dbReference>
<dbReference type="PROSITE" id="PS00893">
    <property type="entry name" value="NUDIX_BOX"/>
    <property type="match status" value="1"/>
</dbReference>
<dbReference type="CDD" id="cd07067">
    <property type="entry name" value="HP_PGM_like"/>
    <property type="match status" value="1"/>
</dbReference>
<keyword evidence="2 3" id="KW-0378">Hydrolase</keyword>
<dbReference type="InterPro" id="IPR020476">
    <property type="entry name" value="Nudix_hydrolase"/>
</dbReference>
<dbReference type="CDD" id="cd03673">
    <property type="entry name" value="NUDIX_Ap6A_hydrolase"/>
    <property type="match status" value="1"/>
</dbReference>
<evidence type="ECO:0000256" key="1">
    <source>
        <dbReference type="ARBA" id="ARBA00005582"/>
    </source>
</evidence>
<feature type="domain" description="Nudix hydrolase" evidence="4">
    <location>
        <begin position="18"/>
        <end position="145"/>
    </location>
</feature>
<evidence type="ECO:0000256" key="3">
    <source>
        <dbReference type="RuleBase" id="RU003476"/>
    </source>
</evidence>
<dbReference type="InterPro" id="IPR051325">
    <property type="entry name" value="Nudix_hydrolase_domain"/>
</dbReference>
<dbReference type="Gene3D" id="3.40.50.1240">
    <property type="entry name" value="Phosphoglycerate mutase-like"/>
    <property type="match status" value="1"/>
</dbReference>
<dbReference type="Gene3D" id="3.90.79.10">
    <property type="entry name" value="Nucleoside Triphosphate Pyrophosphohydrolase"/>
    <property type="match status" value="1"/>
</dbReference>
<reference evidence="5 6" key="1">
    <citation type="submission" date="2024-09" db="EMBL/GenBank/DDBJ databases">
        <authorList>
            <person name="Salinas-Garcia M.A."/>
            <person name="Prieme A."/>
        </authorList>
    </citation>
    <scope>NUCLEOTIDE SEQUENCE [LARGE SCALE GENOMIC DNA]</scope>
    <source>
        <strain evidence="5 6">DSM 21081</strain>
    </source>
</reference>